<evidence type="ECO:0000256" key="1">
    <source>
        <dbReference type="SAM" id="SignalP"/>
    </source>
</evidence>
<sequence length="166" mass="18541">MRPLTRISCVLFALMLSETVNADVGGKFVDGLISFGRTVGDATKSVVNTFKEWGDRVSPPKGTQIKGEMIQPFFSRVCGHSVLERKIVVNCLQLDERHLLHTDWNKCLGRAGKEVQTFPDLMHWICNIVAHQSTVSGLSKTQDCVVKDVDSGYAMTLYRLCARRLP</sequence>
<evidence type="ECO:0000313" key="3">
    <source>
        <dbReference type="RefSeq" id="XP_003746022.1"/>
    </source>
</evidence>
<dbReference type="Proteomes" id="UP000694867">
    <property type="component" value="Unplaced"/>
</dbReference>
<accession>A0AAJ6QWC6</accession>
<name>A0AAJ6QWC6_9ACAR</name>
<feature type="signal peptide" evidence="1">
    <location>
        <begin position="1"/>
        <end position="22"/>
    </location>
</feature>
<protein>
    <submittedName>
        <fullName evidence="3">Uncharacterized protein LOC100899148</fullName>
    </submittedName>
</protein>
<keyword evidence="1" id="KW-0732">Signal</keyword>
<dbReference type="AlphaFoldDB" id="A0AAJ6QWC6"/>
<proteinExistence type="predicted"/>
<gene>
    <name evidence="3" type="primary">LOC100899148</name>
</gene>
<dbReference type="GeneID" id="100899148"/>
<feature type="chain" id="PRO_5042605372" evidence="1">
    <location>
        <begin position="23"/>
        <end position="166"/>
    </location>
</feature>
<keyword evidence="2" id="KW-1185">Reference proteome</keyword>
<dbReference type="KEGG" id="goe:100899148"/>
<organism evidence="2 3">
    <name type="scientific">Galendromus occidentalis</name>
    <name type="common">western predatory mite</name>
    <dbReference type="NCBI Taxonomy" id="34638"/>
    <lineage>
        <taxon>Eukaryota</taxon>
        <taxon>Metazoa</taxon>
        <taxon>Ecdysozoa</taxon>
        <taxon>Arthropoda</taxon>
        <taxon>Chelicerata</taxon>
        <taxon>Arachnida</taxon>
        <taxon>Acari</taxon>
        <taxon>Parasitiformes</taxon>
        <taxon>Mesostigmata</taxon>
        <taxon>Gamasina</taxon>
        <taxon>Phytoseioidea</taxon>
        <taxon>Phytoseiidae</taxon>
        <taxon>Typhlodrominae</taxon>
        <taxon>Galendromus</taxon>
    </lineage>
</organism>
<dbReference type="RefSeq" id="XP_003746022.1">
    <property type="nucleotide sequence ID" value="XM_003745974.2"/>
</dbReference>
<reference evidence="3" key="1">
    <citation type="submission" date="2025-08" db="UniProtKB">
        <authorList>
            <consortium name="RefSeq"/>
        </authorList>
    </citation>
    <scope>IDENTIFICATION</scope>
</reference>
<evidence type="ECO:0000313" key="2">
    <source>
        <dbReference type="Proteomes" id="UP000694867"/>
    </source>
</evidence>